<keyword evidence="2" id="KW-0645">Protease</keyword>
<dbReference type="InterPro" id="IPR015500">
    <property type="entry name" value="Peptidase_S8_subtilisin-rel"/>
</dbReference>
<proteinExistence type="inferred from homology"/>
<dbReference type="SUPFAM" id="SSF52200">
    <property type="entry name" value="Toll/Interleukin receptor TIR domain"/>
    <property type="match status" value="1"/>
</dbReference>
<dbReference type="SMART" id="SM00255">
    <property type="entry name" value="TIR"/>
    <property type="match status" value="1"/>
</dbReference>
<keyword evidence="3" id="KW-0378">Hydrolase</keyword>
<dbReference type="InterPro" id="IPR036852">
    <property type="entry name" value="Peptidase_S8/S53_dom_sf"/>
</dbReference>
<gene>
    <name evidence="8" type="ORF">HLB44_12290</name>
</gene>
<dbReference type="PANTHER" id="PTHR43399">
    <property type="entry name" value="SUBTILISIN-RELATED"/>
    <property type="match status" value="1"/>
</dbReference>
<keyword evidence="4" id="KW-0720">Serine protease</keyword>
<keyword evidence="6" id="KW-1133">Transmembrane helix</keyword>
<dbReference type="PROSITE" id="PS51892">
    <property type="entry name" value="SUBTILASE"/>
    <property type="match status" value="1"/>
</dbReference>
<dbReference type="Gene3D" id="3.40.50.200">
    <property type="entry name" value="Peptidase S8/S53 domain"/>
    <property type="match status" value="1"/>
</dbReference>
<protein>
    <submittedName>
        <fullName evidence="8">TIR domain-containing protein</fullName>
    </submittedName>
</protein>
<dbReference type="Gene3D" id="3.40.50.10140">
    <property type="entry name" value="Toll/interleukin-1 receptor homology (TIR) domain"/>
    <property type="match status" value="1"/>
</dbReference>
<feature type="transmembrane region" description="Helical" evidence="6">
    <location>
        <begin position="245"/>
        <end position="266"/>
    </location>
</feature>
<feature type="domain" description="TIR" evidence="7">
    <location>
        <begin position="5"/>
        <end position="134"/>
    </location>
</feature>
<dbReference type="PANTHER" id="PTHR43399:SF4">
    <property type="entry name" value="CELL WALL-ASSOCIATED PROTEASE"/>
    <property type="match status" value="1"/>
</dbReference>
<dbReference type="InterPro" id="IPR000209">
    <property type="entry name" value="Peptidase_S8/S53_dom"/>
</dbReference>
<evidence type="ECO:0000256" key="6">
    <source>
        <dbReference type="SAM" id="Phobius"/>
    </source>
</evidence>
<dbReference type="InterPro" id="IPR051048">
    <property type="entry name" value="Peptidase_S8/S53_subtilisin"/>
</dbReference>
<dbReference type="RefSeq" id="WP_173122852.1">
    <property type="nucleotide sequence ID" value="NZ_JABRWJ010000003.1"/>
</dbReference>
<evidence type="ECO:0000256" key="1">
    <source>
        <dbReference type="ARBA" id="ARBA00011073"/>
    </source>
</evidence>
<evidence type="ECO:0000256" key="5">
    <source>
        <dbReference type="PROSITE-ProRule" id="PRU01240"/>
    </source>
</evidence>
<keyword evidence="6" id="KW-0472">Membrane</keyword>
<dbReference type="InterPro" id="IPR035897">
    <property type="entry name" value="Toll_tir_struct_dom_sf"/>
</dbReference>
<keyword evidence="9" id="KW-1185">Reference proteome</keyword>
<dbReference type="Proteomes" id="UP000737171">
    <property type="component" value="Unassembled WGS sequence"/>
</dbReference>
<dbReference type="PRINTS" id="PR00723">
    <property type="entry name" value="SUBTILISIN"/>
</dbReference>
<dbReference type="EMBL" id="JABRWJ010000003">
    <property type="protein sequence ID" value="NRF67764.1"/>
    <property type="molecule type" value="Genomic_DNA"/>
</dbReference>
<comment type="caution">
    <text evidence="8">The sequence shown here is derived from an EMBL/GenBank/DDBJ whole genome shotgun (WGS) entry which is preliminary data.</text>
</comment>
<reference evidence="8 9" key="1">
    <citation type="submission" date="2020-05" db="EMBL/GenBank/DDBJ databases">
        <title>Aquincola sp. isolate from soil.</title>
        <authorList>
            <person name="Han J."/>
            <person name="Kim D.-U."/>
        </authorList>
    </citation>
    <scope>NUCLEOTIDE SEQUENCE [LARGE SCALE GENOMIC DNA]</scope>
    <source>
        <strain evidence="8 9">S2</strain>
    </source>
</reference>
<dbReference type="Pfam" id="PF13676">
    <property type="entry name" value="TIR_2"/>
    <property type="match status" value="1"/>
</dbReference>
<evidence type="ECO:0000313" key="8">
    <source>
        <dbReference type="EMBL" id="NRF67764.1"/>
    </source>
</evidence>
<evidence type="ECO:0000256" key="3">
    <source>
        <dbReference type="ARBA" id="ARBA00022801"/>
    </source>
</evidence>
<organism evidence="8 9">
    <name type="scientific">Pseudaquabacterium terrae</name>
    <dbReference type="NCBI Taxonomy" id="2732868"/>
    <lineage>
        <taxon>Bacteria</taxon>
        <taxon>Pseudomonadati</taxon>
        <taxon>Pseudomonadota</taxon>
        <taxon>Betaproteobacteria</taxon>
        <taxon>Burkholderiales</taxon>
        <taxon>Sphaerotilaceae</taxon>
        <taxon>Pseudaquabacterium</taxon>
    </lineage>
</organism>
<dbReference type="PROSITE" id="PS50104">
    <property type="entry name" value="TIR"/>
    <property type="match status" value="1"/>
</dbReference>
<dbReference type="InterPro" id="IPR000157">
    <property type="entry name" value="TIR_dom"/>
</dbReference>
<dbReference type="Pfam" id="PF00082">
    <property type="entry name" value="Peptidase_S8"/>
    <property type="match status" value="1"/>
</dbReference>
<evidence type="ECO:0000256" key="4">
    <source>
        <dbReference type="ARBA" id="ARBA00022825"/>
    </source>
</evidence>
<dbReference type="SUPFAM" id="SSF52743">
    <property type="entry name" value="Subtilisin-like"/>
    <property type="match status" value="1"/>
</dbReference>
<evidence type="ECO:0000313" key="9">
    <source>
        <dbReference type="Proteomes" id="UP000737171"/>
    </source>
</evidence>
<accession>A0ABX2EGN9</accession>
<evidence type="ECO:0000259" key="7">
    <source>
        <dbReference type="PROSITE" id="PS50104"/>
    </source>
</evidence>
<keyword evidence="6" id="KW-0812">Transmembrane</keyword>
<comment type="caution">
    <text evidence="5">Lacks conserved residue(s) required for the propagation of feature annotation.</text>
</comment>
<comment type="similarity">
    <text evidence="1 5">Belongs to the peptidase S8 family.</text>
</comment>
<sequence length="646" mass="68496">MAADKKLKVFVSYSRADSAFADELVQALEWMGYGVTIDRASIVEGEDWRRRLGALIADADTVVFLLSTHSARSEICGWEVEEAARLSKRLIPVLMSPTGQATVPERLAALNYVRFDPLDDGRPRSFVSALRGLERALDTDIEWLREHTRLAARAAEWDLAGRTENRLLRGADIEAARRWAAERPKEAPAPTELHLAFMLASEEAERRRTDQERVRLNDMATAQVARAQALDEREVAVKTVARRTLLGIAGTSVFALGAGGAGYVAFHAERRSLAARSKAESAQQALADKQRELARLRDLTRDEQAWRSADVPSSAVETLRSPPAAMPAAAAQASWAVKRVGADAQPHTGAGVTVAFIGSGVDPRHPAFAGLELVRKDFTGEGNGDDPFGHGTMMASILCGRSHQGRRVGVAPGVSRLVVIKFISDTGTGRMETLPVALDWALAFEGGSVDIVCLGFGQSTVRELQQELRAGDGGRATASRTLVRFAQTYRTTEGIINAAAVSGKGALIFSAAGNDSGSGVELHVNSPTAMARGVISVGALEERGGTLAVADYSNVGATLTAPGHQVPAAKVGGGFSDVSGTSVSCAVAAGTAALWWEMLRTQAPAQAAVSADAVWARMKAAARADVFAPEVQAHQRGLGLVQAPTG</sequence>
<evidence type="ECO:0000256" key="2">
    <source>
        <dbReference type="ARBA" id="ARBA00022670"/>
    </source>
</evidence>
<name>A0ABX2EGN9_9BURK</name>